<dbReference type="InterPro" id="IPR054252">
    <property type="entry name" value="Pam3_gp18"/>
</dbReference>
<sequence length="102" mass="11485">MSIAINVRVNPYYRGVKALDGNTYTFRFHWNNTLEKWYMDILGISNDVAVCGIALTCGKDLLASHGYYELGELWVVDNDGANADPNYDDIGSRWTLEYTPAA</sequence>
<dbReference type="RefSeq" id="WP_218251598.1">
    <property type="nucleotide sequence ID" value="NZ_JABXWD010000062.1"/>
</dbReference>
<keyword evidence="3" id="KW-1185">Reference proteome</keyword>
<accession>A0ABS6RWG9</accession>
<protein>
    <recommendedName>
        <fullName evidence="1">Cyanophage baseplate Pam3 plug gp18 domain-containing protein</fullName>
    </recommendedName>
</protein>
<dbReference type="EMBL" id="JABXWD010000062">
    <property type="protein sequence ID" value="MBV6340984.1"/>
    <property type="molecule type" value="Genomic_DNA"/>
</dbReference>
<comment type="caution">
    <text evidence="2">The sequence shown here is derived from an EMBL/GenBank/DDBJ whole genome shotgun (WGS) entry which is preliminary data.</text>
</comment>
<evidence type="ECO:0000313" key="3">
    <source>
        <dbReference type="Proteomes" id="UP001196980"/>
    </source>
</evidence>
<organism evidence="2 3">
    <name type="scientific">Candidatus Magnetobacterium casense</name>
    <dbReference type="NCBI Taxonomy" id="1455061"/>
    <lineage>
        <taxon>Bacteria</taxon>
        <taxon>Pseudomonadati</taxon>
        <taxon>Nitrospirota</taxon>
        <taxon>Thermodesulfovibrionia</taxon>
        <taxon>Thermodesulfovibrionales</taxon>
        <taxon>Candidatus Magnetobacteriaceae</taxon>
        <taxon>Candidatus Magnetobacterium</taxon>
    </lineage>
</organism>
<evidence type="ECO:0000259" key="1">
    <source>
        <dbReference type="Pfam" id="PF22479"/>
    </source>
</evidence>
<feature type="domain" description="Cyanophage baseplate Pam3 plug gp18" evidence="1">
    <location>
        <begin position="17"/>
        <end position="99"/>
    </location>
</feature>
<proteinExistence type="predicted"/>
<reference evidence="2 3" key="1">
    <citation type="journal article" date="2020" name="J Geophys Res Biogeosci">
        <title>Magnetotaxis as an Adaptation to Enable Bacterial Shuttling of Microbial Sulfur and Sulfur Cycling Across Aquatic Oxic#Anoxic Interfaces.</title>
        <authorList>
            <person name="Li J."/>
            <person name="Liu P."/>
            <person name="Wang J."/>
            <person name="Roberts A.P."/>
            <person name="Pan Y."/>
        </authorList>
    </citation>
    <scope>NUCLEOTIDE SEQUENCE [LARGE SCALE GENOMIC DNA]</scope>
    <source>
        <strain evidence="2 3">MYR-1_YQ</strain>
    </source>
</reference>
<name>A0ABS6RWG9_9BACT</name>
<dbReference type="Proteomes" id="UP001196980">
    <property type="component" value="Unassembled WGS sequence"/>
</dbReference>
<dbReference type="Pfam" id="PF22479">
    <property type="entry name" value="Pam3_gp18"/>
    <property type="match status" value="1"/>
</dbReference>
<gene>
    <name evidence="2" type="ORF">HWQ67_05255</name>
</gene>
<evidence type="ECO:0000313" key="2">
    <source>
        <dbReference type="EMBL" id="MBV6340984.1"/>
    </source>
</evidence>